<evidence type="ECO:0000313" key="2">
    <source>
        <dbReference type="Proteomes" id="UP000032076"/>
    </source>
</evidence>
<dbReference type="OrthoDB" id="2352933at2"/>
<dbReference type="Gene3D" id="2.40.128.20">
    <property type="match status" value="1"/>
</dbReference>
<comment type="caution">
    <text evidence="1">The sequence shown here is derived from an EMBL/GenBank/DDBJ whole genome shotgun (WGS) entry which is preliminary data.</text>
</comment>
<evidence type="ECO:0008006" key="3">
    <source>
        <dbReference type="Google" id="ProtNLM"/>
    </source>
</evidence>
<reference evidence="1 2" key="1">
    <citation type="submission" date="2015-01" db="EMBL/GenBank/DDBJ databases">
        <title>Draft Genome Sequences of Four Bacillus thermoamylovorans Strains, Isolated From Food Products.</title>
        <authorList>
            <person name="Krawcyk A.O."/>
            <person name="Berendsen E.M."/>
            <person name="Eijlander R.T."/>
            <person name="de Jong A."/>
            <person name="Wells-Bennik M."/>
            <person name="Kuipers O.P."/>
        </authorList>
    </citation>
    <scope>NUCLEOTIDE SEQUENCE [LARGE SCALE GENOMIC DNA]</scope>
    <source>
        <strain evidence="1 2">B4167</strain>
    </source>
</reference>
<dbReference type="Proteomes" id="UP000032076">
    <property type="component" value="Unassembled WGS sequence"/>
</dbReference>
<dbReference type="AlphaFoldDB" id="A0A0D0FRJ9"/>
<dbReference type="GeneID" id="92962758"/>
<dbReference type="InterPro" id="IPR012674">
    <property type="entry name" value="Calycin"/>
</dbReference>
<accession>A0A0D0FRJ9</accession>
<name>A0A0D0FRJ9_9BACI</name>
<organism evidence="1 2">
    <name type="scientific">Caldibacillus thermoamylovorans</name>
    <dbReference type="NCBI Taxonomy" id="35841"/>
    <lineage>
        <taxon>Bacteria</taxon>
        <taxon>Bacillati</taxon>
        <taxon>Bacillota</taxon>
        <taxon>Bacilli</taxon>
        <taxon>Bacillales</taxon>
        <taxon>Bacillaceae</taxon>
        <taxon>Caldibacillus</taxon>
    </lineage>
</organism>
<dbReference type="EMBL" id="JXLU01000136">
    <property type="protein sequence ID" value="KIO70877.1"/>
    <property type="molecule type" value="Genomic_DNA"/>
</dbReference>
<sequence length="148" mass="17666">MKTSGTPVKITLDIHINRDGHHEDFEFIVFGHYYKRNATSYYIYDEVWENGKTHTIVKYIDGKVPEIQILRTGTLNMRLFFKENEVMKGSYKTHIGTFKVETSTKDLEYDWDEQMKQGKMNINYHFFIEQIEVGTYQLQFTFKEEKGL</sequence>
<dbReference type="InterPro" id="IPR015231">
    <property type="entry name" value="DUF1934"/>
</dbReference>
<dbReference type="SUPFAM" id="SSF50814">
    <property type="entry name" value="Lipocalins"/>
    <property type="match status" value="1"/>
</dbReference>
<protein>
    <recommendedName>
        <fullName evidence="3">DUF1934 domain-containing protein</fullName>
    </recommendedName>
</protein>
<proteinExistence type="predicted"/>
<dbReference type="Pfam" id="PF09148">
    <property type="entry name" value="DUF1934"/>
    <property type="match status" value="1"/>
</dbReference>
<dbReference type="RefSeq" id="WP_041844686.1">
    <property type="nucleotide sequence ID" value="NZ_JXLR01000009.1"/>
</dbReference>
<evidence type="ECO:0000313" key="1">
    <source>
        <dbReference type="EMBL" id="KIO70877.1"/>
    </source>
</evidence>
<gene>
    <name evidence="1" type="ORF">B4167_1284</name>
</gene>